<protein>
    <submittedName>
        <fullName evidence="10">23S rRNA (Uracil1939-C5)-methyltransferase</fullName>
    </submittedName>
</protein>
<dbReference type="STRING" id="634436.SAMN05216361_1565"/>
<dbReference type="Pfam" id="PF05958">
    <property type="entry name" value="tRNA_U5-meth_tr"/>
    <property type="match status" value="1"/>
</dbReference>
<dbReference type="PANTHER" id="PTHR11061:SF49">
    <property type="entry name" value="23S RRNA (URACIL(1939)-C(5))-METHYLTRANSFERASE RLMD"/>
    <property type="match status" value="1"/>
</dbReference>
<feature type="active site" evidence="7">
    <location>
        <position position="410"/>
    </location>
</feature>
<dbReference type="PANTHER" id="PTHR11061">
    <property type="entry name" value="RNA M5U METHYLTRANSFERASE"/>
    <property type="match status" value="1"/>
</dbReference>
<dbReference type="SUPFAM" id="SSF50249">
    <property type="entry name" value="Nucleic acid-binding proteins"/>
    <property type="match status" value="1"/>
</dbReference>
<keyword evidence="4 6" id="KW-0949">S-adenosyl-L-methionine</keyword>
<evidence type="ECO:0000256" key="6">
    <source>
        <dbReference type="PROSITE-ProRule" id="PRU01024"/>
    </source>
</evidence>
<dbReference type="Gene3D" id="2.40.50.140">
    <property type="entry name" value="Nucleic acid-binding proteins"/>
    <property type="match status" value="1"/>
</dbReference>
<dbReference type="InterPro" id="IPR010280">
    <property type="entry name" value="U5_MeTrfase_fam"/>
</dbReference>
<dbReference type="PROSITE" id="PS51687">
    <property type="entry name" value="SAM_MT_RNA_M5U"/>
    <property type="match status" value="1"/>
</dbReference>
<dbReference type="Gene3D" id="2.40.50.1070">
    <property type="match status" value="1"/>
</dbReference>
<comment type="similarity">
    <text evidence="6">Belongs to the class I-like SAM-binding methyltransferase superfamily. RNA M5U methyltransferase family.</text>
</comment>
<dbReference type="InterPro" id="IPR030390">
    <property type="entry name" value="MeTrfase_TrmA_AS"/>
</dbReference>
<feature type="binding site" evidence="6">
    <location>
        <position position="384"/>
    </location>
    <ligand>
        <name>S-adenosyl-L-methionine</name>
        <dbReference type="ChEBI" id="CHEBI:59789"/>
    </ligand>
</feature>
<evidence type="ECO:0000256" key="4">
    <source>
        <dbReference type="ARBA" id="ARBA00022691"/>
    </source>
</evidence>
<evidence type="ECO:0000256" key="1">
    <source>
        <dbReference type="ARBA" id="ARBA00022485"/>
    </source>
</evidence>
<keyword evidence="3 6" id="KW-0808">Transferase</keyword>
<keyword evidence="11" id="KW-1185">Reference proteome</keyword>
<dbReference type="GO" id="GO:0070475">
    <property type="term" value="P:rRNA base methylation"/>
    <property type="evidence" value="ECO:0007669"/>
    <property type="project" value="TreeGrafter"/>
</dbReference>
<evidence type="ECO:0000256" key="7">
    <source>
        <dbReference type="PROSITE-ProRule" id="PRU10015"/>
    </source>
</evidence>
<evidence type="ECO:0000259" key="9">
    <source>
        <dbReference type="PROSITE" id="PS50926"/>
    </source>
</evidence>
<sequence>MATIYQPKRGKPRRSKQRNTSRQGTLATVAATIDTWDARGRGVSRSHQPVLFADGALPGETCRVAITKQKKQVCEGLVVSVEQASEHRIAPFCSLAEQCGGCALQHVAPEPALQWRQQALDSQFRRHHRLAALPWHPPIVSAHPGYRRKTRLAVDARDKNNIKLGFRAAGSSAIVDVPDCPVLVPVLNTLLPALHKVVRQLKRPEALGHISLLASNNDVAVTFRITQTLSQQDREHLCTFAEAHQVVLRADYGDNGTELLWGEQDSLKCETANDCFISVTTEDFVQVNHEVNLAMVQQALDWLDLQPDDKVLDLFCGLGNFSLPMARKVSHVTAVEGIATMVQRADLSAQQQGITNISWRCEDLSNSDIVSALAIHNKTKVLLDPSREGAHTVCEQLAKRKVGAIVYVSCNPATLDRDIAPLLAAGYRINKVALMEMFPYTQHVEMMMLLTPQ</sequence>
<dbReference type="OrthoDB" id="9804590at2"/>
<name>A0A1M5HPP0_9ALTE</name>
<dbReference type="InterPro" id="IPR012340">
    <property type="entry name" value="NA-bd_OB-fold"/>
</dbReference>
<dbReference type="EMBL" id="FQWD01000002">
    <property type="protein sequence ID" value="SHG17944.1"/>
    <property type="molecule type" value="Genomic_DNA"/>
</dbReference>
<feature type="compositionally biased region" description="Basic residues" evidence="8">
    <location>
        <begin position="8"/>
        <end position="19"/>
    </location>
</feature>
<evidence type="ECO:0000256" key="3">
    <source>
        <dbReference type="ARBA" id="ARBA00022679"/>
    </source>
</evidence>
<dbReference type="PROSITE" id="PS01230">
    <property type="entry name" value="TRMA_1"/>
    <property type="match status" value="1"/>
</dbReference>
<keyword evidence="2 6" id="KW-0489">Methyltransferase</keyword>
<dbReference type="NCBIfam" id="TIGR00479">
    <property type="entry name" value="rumA"/>
    <property type="match status" value="1"/>
</dbReference>
<dbReference type="GO" id="GO:0051539">
    <property type="term" value="F:4 iron, 4 sulfur cluster binding"/>
    <property type="evidence" value="ECO:0007669"/>
    <property type="project" value="UniProtKB-KW"/>
</dbReference>
<dbReference type="InterPro" id="IPR029063">
    <property type="entry name" value="SAM-dependent_MTases_sf"/>
</dbReference>
<feature type="binding site" evidence="6">
    <location>
        <position position="336"/>
    </location>
    <ligand>
        <name>S-adenosyl-L-methionine</name>
        <dbReference type="ChEBI" id="CHEBI:59789"/>
    </ligand>
</feature>
<evidence type="ECO:0000313" key="11">
    <source>
        <dbReference type="Proteomes" id="UP000184520"/>
    </source>
</evidence>
<feature type="binding site" evidence="6">
    <location>
        <position position="315"/>
    </location>
    <ligand>
        <name>S-adenosyl-L-methionine</name>
        <dbReference type="ChEBI" id="CHEBI:59789"/>
    </ligand>
</feature>
<feature type="region of interest" description="Disordered" evidence="8">
    <location>
        <begin position="1"/>
        <end position="24"/>
    </location>
</feature>
<dbReference type="PROSITE" id="PS50926">
    <property type="entry name" value="TRAM"/>
    <property type="match status" value="1"/>
</dbReference>
<keyword evidence="1" id="KW-0408">Iron</keyword>
<proteinExistence type="inferred from homology"/>
<dbReference type="InterPro" id="IPR002792">
    <property type="entry name" value="TRAM_dom"/>
</dbReference>
<gene>
    <name evidence="10" type="ORF">SAMN05216361_1565</name>
</gene>
<dbReference type="Gene3D" id="3.40.50.150">
    <property type="entry name" value="Vaccinia Virus protein VP39"/>
    <property type="match status" value="1"/>
</dbReference>
<dbReference type="CDD" id="cd02440">
    <property type="entry name" value="AdoMet_MTases"/>
    <property type="match status" value="1"/>
</dbReference>
<feature type="domain" description="TRAM" evidence="9">
    <location>
        <begin position="20"/>
        <end position="80"/>
    </location>
</feature>
<accession>A0A1M5HPP0</accession>
<feature type="active site" description="Nucleophile" evidence="6">
    <location>
        <position position="410"/>
    </location>
</feature>
<evidence type="ECO:0000256" key="2">
    <source>
        <dbReference type="ARBA" id="ARBA00022603"/>
    </source>
</evidence>
<reference evidence="11" key="1">
    <citation type="submission" date="2016-11" db="EMBL/GenBank/DDBJ databases">
        <authorList>
            <person name="Varghese N."/>
            <person name="Submissions S."/>
        </authorList>
    </citation>
    <scope>NUCLEOTIDE SEQUENCE [LARGE SCALE GENOMIC DNA]</scope>
    <source>
        <strain evidence="11">CGMCC 1.8995</strain>
    </source>
</reference>
<dbReference type="Proteomes" id="UP000184520">
    <property type="component" value="Unassembled WGS sequence"/>
</dbReference>
<evidence type="ECO:0000313" key="10">
    <source>
        <dbReference type="EMBL" id="SHG17944.1"/>
    </source>
</evidence>
<dbReference type="AlphaFoldDB" id="A0A1M5HPP0"/>
<evidence type="ECO:0000256" key="5">
    <source>
        <dbReference type="ARBA" id="ARBA00023014"/>
    </source>
</evidence>
<dbReference type="RefSeq" id="WP_073320323.1">
    <property type="nucleotide sequence ID" value="NZ_FQWD01000002.1"/>
</dbReference>
<organism evidence="10 11">
    <name type="scientific">Marisediminitalea aggregata</name>
    <dbReference type="NCBI Taxonomy" id="634436"/>
    <lineage>
        <taxon>Bacteria</taxon>
        <taxon>Pseudomonadati</taxon>
        <taxon>Pseudomonadota</taxon>
        <taxon>Gammaproteobacteria</taxon>
        <taxon>Alteromonadales</taxon>
        <taxon>Alteromonadaceae</taxon>
        <taxon>Marisediminitalea</taxon>
    </lineage>
</organism>
<keyword evidence="5" id="KW-0411">Iron-sulfur</keyword>
<dbReference type="GO" id="GO:0070041">
    <property type="term" value="F:rRNA (uridine-C5-)-methyltransferase activity"/>
    <property type="evidence" value="ECO:0007669"/>
    <property type="project" value="TreeGrafter"/>
</dbReference>
<dbReference type="SUPFAM" id="SSF53335">
    <property type="entry name" value="S-adenosyl-L-methionine-dependent methyltransferases"/>
    <property type="match status" value="1"/>
</dbReference>
<feature type="binding site" evidence="6">
    <location>
        <position position="286"/>
    </location>
    <ligand>
        <name>S-adenosyl-L-methionine</name>
        <dbReference type="ChEBI" id="CHEBI:59789"/>
    </ligand>
</feature>
<keyword evidence="1" id="KW-0004">4Fe-4S</keyword>
<evidence type="ECO:0000256" key="8">
    <source>
        <dbReference type="SAM" id="MobiDB-lite"/>
    </source>
</evidence>
<keyword evidence="1" id="KW-0479">Metal-binding</keyword>